<feature type="chain" id="PRO_5043916012" evidence="5">
    <location>
        <begin position="25"/>
        <end position="567"/>
    </location>
</feature>
<organism evidence="6">
    <name type="scientific">Cyprideis torosa</name>
    <dbReference type="NCBI Taxonomy" id="163714"/>
    <lineage>
        <taxon>Eukaryota</taxon>
        <taxon>Metazoa</taxon>
        <taxon>Ecdysozoa</taxon>
        <taxon>Arthropoda</taxon>
        <taxon>Crustacea</taxon>
        <taxon>Oligostraca</taxon>
        <taxon>Ostracoda</taxon>
        <taxon>Podocopa</taxon>
        <taxon>Podocopida</taxon>
        <taxon>Cytherocopina</taxon>
        <taxon>Cytheroidea</taxon>
        <taxon>Cytherideidae</taxon>
        <taxon>Cyprideis</taxon>
    </lineage>
</organism>
<feature type="region of interest" description="Disordered" evidence="4">
    <location>
        <begin position="481"/>
        <end position="503"/>
    </location>
</feature>
<evidence type="ECO:0000313" key="6">
    <source>
        <dbReference type="EMBL" id="CAD7225869.1"/>
    </source>
</evidence>
<dbReference type="CDD" id="cd20289">
    <property type="entry name" value="cupin_ADO"/>
    <property type="match status" value="1"/>
</dbReference>
<dbReference type="EMBL" id="OB660680">
    <property type="protein sequence ID" value="CAD7225869.1"/>
    <property type="molecule type" value="Genomic_DNA"/>
</dbReference>
<dbReference type="OrthoDB" id="271433at2759"/>
<keyword evidence="3" id="KW-0408">Iron</keyword>
<evidence type="ECO:0000256" key="2">
    <source>
        <dbReference type="ARBA" id="ARBA00023002"/>
    </source>
</evidence>
<sequence>MVSLVSLSLVAGSWTALISRGVYGSPTNPPGPLTHHSAGLGEDATVDSAVATLGHVRFLSPLLMLPVGERSGVLLGPVTPYAGYAASAAALEFRRILYQHMPAATTPTAIAALHPATAAKRERERDQHSLVLSSVFVAVLHSPTKERTQHRLLHAKSNKRTYEINFLDGIRFGLFALGSLDSRHRFRLLHCFTNVILMNRVVIVISLLMEDGHQESCLYLGLTTIEGKGRKGSSPYVGASRCHYRTSSPPGYWPGMVVDSLLQSGMLLIKSQCFLRMSSGKSPLICRLIRQALDTFSNRHPLDQNLLSDFCTRVNELKSSDLNLDVQRLSKIRSSVNSRQLAPVTYLDVLEHPLLTTGIFVVWAHQRLPLHNHPGMYGVLKVLNGLLHVQTYSRISGGSPSSNGDAPEKYQLEVVKHSSFVASPDSPPLLLTPKERNFHRLEAVGNEPVIFVDFLSPPYNHGERPGEEIRRCSYFKEDFAVEPRPSRGGENSNDHASPSSQGRFCPSGFSCWSTETSQKNEETEPIVKLIEIHSPSDFWTDTAPYEGPQFYFESVDDFKTGPVKSPS</sequence>
<evidence type="ECO:0000256" key="5">
    <source>
        <dbReference type="SAM" id="SignalP"/>
    </source>
</evidence>
<dbReference type="PANTHER" id="PTHR22966:SF61">
    <property type="entry name" value="2-AMINOETHANETHIOL DIOXYGENASE"/>
    <property type="match status" value="1"/>
</dbReference>
<evidence type="ECO:0000256" key="3">
    <source>
        <dbReference type="ARBA" id="ARBA00023004"/>
    </source>
</evidence>
<keyword evidence="5" id="KW-0732">Signal</keyword>
<reference evidence="6" key="1">
    <citation type="submission" date="2020-11" db="EMBL/GenBank/DDBJ databases">
        <authorList>
            <person name="Tran Van P."/>
        </authorList>
    </citation>
    <scope>NUCLEOTIDE SEQUENCE</scope>
</reference>
<protein>
    <submittedName>
        <fullName evidence="6">Uncharacterized protein</fullName>
    </submittedName>
</protein>
<keyword evidence="2" id="KW-0560">Oxidoreductase</keyword>
<dbReference type="InterPro" id="IPR011051">
    <property type="entry name" value="RmlC_Cupin_sf"/>
</dbReference>
<dbReference type="GO" id="GO:0046872">
    <property type="term" value="F:metal ion binding"/>
    <property type="evidence" value="ECO:0007669"/>
    <property type="project" value="UniProtKB-KW"/>
</dbReference>
<gene>
    <name evidence="6" type="ORF">CTOB1V02_LOCUS3801</name>
</gene>
<accession>A0A7R8W6K2</accession>
<dbReference type="Pfam" id="PF07847">
    <property type="entry name" value="PCO_ADO"/>
    <property type="match status" value="1"/>
</dbReference>
<keyword evidence="1" id="KW-0479">Metal-binding</keyword>
<feature type="signal peptide" evidence="5">
    <location>
        <begin position="1"/>
        <end position="24"/>
    </location>
</feature>
<proteinExistence type="predicted"/>
<dbReference type="GO" id="GO:0005739">
    <property type="term" value="C:mitochondrion"/>
    <property type="evidence" value="ECO:0007669"/>
    <property type="project" value="TreeGrafter"/>
</dbReference>
<evidence type="ECO:0000256" key="1">
    <source>
        <dbReference type="ARBA" id="ARBA00022723"/>
    </source>
</evidence>
<feature type="compositionally biased region" description="Polar residues" evidence="4">
    <location>
        <begin position="489"/>
        <end position="502"/>
    </location>
</feature>
<name>A0A7R8W6K2_9CRUS</name>
<dbReference type="SUPFAM" id="SSF51182">
    <property type="entry name" value="RmlC-like cupins"/>
    <property type="match status" value="1"/>
</dbReference>
<dbReference type="Gene3D" id="2.60.120.10">
    <property type="entry name" value="Jelly Rolls"/>
    <property type="match status" value="1"/>
</dbReference>
<dbReference type="GO" id="GO:0016702">
    <property type="term" value="F:oxidoreductase activity, acting on single donors with incorporation of molecular oxygen, incorporation of two atoms of oxygen"/>
    <property type="evidence" value="ECO:0007669"/>
    <property type="project" value="InterPro"/>
</dbReference>
<dbReference type="InterPro" id="IPR014710">
    <property type="entry name" value="RmlC-like_jellyroll"/>
</dbReference>
<dbReference type="InterPro" id="IPR012864">
    <property type="entry name" value="PCO/ADO"/>
</dbReference>
<dbReference type="AlphaFoldDB" id="A0A7R8W6K2"/>
<evidence type="ECO:0000256" key="4">
    <source>
        <dbReference type="SAM" id="MobiDB-lite"/>
    </source>
</evidence>
<dbReference type="PANTHER" id="PTHR22966">
    <property type="entry name" value="2-AMINOETHANETHIOL DIOXYGENASE"/>
    <property type="match status" value="1"/>
</dbReference>